<evidence type="ECO:0000313" key="2">
    <source>
        <dbReference type="EMBL" id="SPQ25701.1"/>
    </source>
</evidence>
<dbReference type="AlphaFoldDB" id="A0A446BT78"/>
<keyword evidence="1" id="KW-0732">Signal</keyword>
<evidence type="ECO:0000313" key="3">
    <source>
        <dbReference type="Proteomes" id="UP000289323"/>
    </source>
</evidence>
<feature type="chain" id="PRO_5019164849" evidence="1">
    <location>
        <begin position="19"/>
        <end position="132"/>
    </location>
</feature>
<organism evidence="2 3">
    <name type="scientific">Thermothielavioides terrestris</name>
    <dbReference type="NCBI Taxonomy" id="2587410"/>
    <lineage>
        <taxon>Eukaryota</taxon>
        <taxon>Fungi</taxon>
        <taxon>Dikarya</taxon>
        <taxon>Ascomycota</taxon>
        <taxon>Pezizomycotina</taxon>
        <taxon>Sordariomycetes</taxon>
        <taxon>Sordariomycetidae</taxon>
        <taxon>Sordariales</taxon>
        <taxon>Chaetomiaceae</taxon>
        <taxon>Thermothielavioides</taxon>
    </lineage>
</organism>
<dbReference type="EMBL" id="OUUZ01000015">
    <property type="protein sequence ID" value="SPQ25701.1"/>
    <property type="molecule type" value="Genomic_DNA"/>
</dbReference>
<evidence type="ECO:0000256" key="1">
    <source>
        <dbReference type="SAM" id="SignalP"/>
    </source>
</evidence>
<dbReference type="Proteomes" id="UP000289323">
    <property type="component" value="Unassembled WGS sequence"/>
</dbReference>
<protein>
    <submittedName>
        <fullName evidence="2">Ca56f874-6e01-4887-a6ea-8cdf9f3d8833</fullName>
    </submittedName>
</protein>
<sequence>MQLFNTVVLLAAARLAAGAPIDCQGLLVWAYEGDADACYNAPTEAASVTLYANTVMRWDLSNQRNCGSGLKRADDPANTNLTVTSFVTEPGKPVTLATGPGKPGNLSATDMSGDCQNNGSGGIWAFRATIIG</sequence>
<name>A0A446BT78_9PEZI</name>
<feature type="signal peptide" evidence="1">
    <location>
        <begin position="1"/>
        <end position="18"/>
    </location>
</feature>
<accession>A0A446BT78</accession>
<reference evidence="2 3" key="1">
    <citation type="submission" date="2018-04" db="EMBL/GenBank/DDBJ databases">
        <authorList>
            <person name="Huttner S."/>
            <person name="Dainat J."/>
        </authorList>
    </citation>
    <scope>NUCLEOTIDE SEQUENCE [LARGE SCALE GENOMIC DNA]</scope>
</reference>
<proteinExistence type="predicted"/>
<gene>
    <name evidence="2" type="ORF">TT172_LOCUS8120</name>
</gene>